<name>A0ABS4DWW7_9HYPH</name>
<proteinExistence type="predicted"/>
<gene>
    <name evidence="2" type="ORF">J2Z17_001618</name>
</gene>
<accession>A0ABS4DWW7</accession>
<keyword evidence="1" id="KW-0732">Signal</keyword>
<evidence type="ECO:0000313" key="3">
    <source>
        <dbReference type="Proteomes" id="UP000759443"/>
    </source>
</evidence>
<keyword evidence="3" id="KW-1185">Reference proteome</keyword>
<dbReference type="Proteomes" id="UP000759443">
    <property type="component" value="Unassembled WGS sequence"/>
</dbReference>
<organism evidence="2 3">
    <name type="scientific">Rhizobium halophytocola</name>
    <dbReference type="NCBI Taxonomy" id="735519"/>
    <lineage>
        <taxon>Bacteria</taxon>
        <taxon>Pseudomonadati</taxon>
        <taxon>Pseudomonadota</taxon>
        <taxon>Alphaproteobacteria</taxon>
        <taxon>Hyphomicrobiales</taxon>
        <taxon>Rhizobiaceae</taxon>
        <taxon>Rhizobium/Agrobacterium group</taxon>
        <taxon>Rhizobium</taxon>
    </lineage>
</organism>
<evidence type="ECO:0000313" key="2">
    <source>
        <dbReference type="EMBL" id="MBP1850184.1"/>
    </source>
</evidence>
<feature type="signal peptide" evidence="1">
    <location>
        <begin position="1"/>
        <end position="20"/>
    </location>
</feature>
<evidence type="ECO:0000256" key="1">
    <source>
        <dbReference type="SAM" id="SignalP"/>
    </source>
</evidence>
<comment type="caution">
    <text evidence="2">The sequence shown here is derived from an EMBL/GenBank/DDBJ whole genome shotgun (WGS) entry which is preliminary data.</text>
</comment>
<sequence>MRNLALSAVMLALGAAPALASSQDAWDAFRAGVEKACLGAAADSLTQPKIVVDPFGTDHYGIAVITGTSRDPTAQPLSLACVYDKAAQTAEISQGFEADALQVTIPDGK</sequence>
<reference evidence="2 3" key="1">
    <citation type="submission" date="2021-03" db="EMBL/GenBank/DDBJ databases">
        <title>Genomic Encyclopedia of Type Strains, Phase IV (KMG-IV): sequencing the most valuable type-strain genomes for metagenomic binning, comparative biology and taxonomic classification.</title>
        <authorList>
            <person name="Goeker M."/>
        </authorList>
    </citation>
    <scope>NUCLEOTIDE SEQUENCE [LARGE SCALE GENOMIC DNA]</scope>
    <source>
        <strain evidence="2 3">DSM 21600</strain>
    </source>
</reference>
<feature type="chain" id="PRO_5045363691" evidence="1">
    <location>
        <begin position="21"/>
        <end position="109"/>
    </location>
</feature>
<dbReference type="RefSeq" id="WP_209943817.1">
    <property type="nucleotide sequence ID" value="NZ_JAGGJU010000004.1"/>
</dbReference>
<protein>
    <submittedName>
        <fullName evidence="2">Uncharacterized protein</fullName>
    </submittedName>
</protein>
<dbReference type="EMBL" id="JAGGJU010000004">
    <property type="protein sequence ID" value="MBP1850184.1"/>
    <property type="molecule type" value="Genomic_DNA"/>
</dbReference>